<keyword evidence="17" id="KW-1185">Reference proteome</keyword>
<evidence type="ECO:0000256" key="2">
    <source>
        <dbReference type="ARBA" id="ARBA00005314"/>
    </source>
</evidence>
<keyword evidence="12" id="KW-0807">Transducer</keyword>
<organism evidence="17 19">
    <name type="scientific">Limulus polyphemus</name>
    <name type="common">Atlantic horseshoe crab</name>
    <dbReference type="NCBI Taxonomy" id="6850"/>
    <lineage>
        <taxon>Eukaryota</taxon>
        <taxon>Metazoa</taxon>
        <taxon>Ecdysozoa</taxon>
        <taxon>Arthropoda</taxon>
        <taxon>Chelicerata</taxon>
        <taxon>Merostomata</taxon>
        <taxon>Xiphosura</taxon>
        <taxon>Limulidae</taxon>
        <taxon>Limulus</taxon>
    </lineage>
</organism>
<keyword evidence="6 13" id="KW-1133">Transmembrane helix</keyword>
<dbReference type="Pfam" id="PF02793">
    <property type="entry name" value="HRM"/>
    <property type="match status" value="2"/>
</dbReference>
<dbReference type="PRINTS" id="PR01350">
    <property type="entry name" value="CTRFAMILY"/>
</dbReference>
<evidence type="ECO:0000313" key="17">
    <source>
        <dbReference type="Proteomes" id="UP000694941"/>
    </source>
</evidence>
<evidence type="ECO:0000256" key="14">
    <source>
        <dbReference type="SAM" id="SignalP"/>
    </source>
</evidence>
<feature type="transmembrane region" description="Helical" evidence="13">
    <location>
        <begin position="409"/>
        <end position="430"/>
    </location>
</feature>
<evidence type="ECO:0000313" key="19">
    <source>
        <dbReference type="RefSeq" id="XP_022248891.1"/>
    </source>
</evidence>
<sequence length="532" mass="61474">MIWKKLIFLLTTVFPEAFSFRSRKNSMLKSIVFSSQDDTVDKELLHKQLKAYWMCRGSTTTIPTRFNMCPQTFDGWGCWEATPGGTVANIPCSSITNTHNTNNATWWCTPKHQWAKKAGKYLGDYSACSMKIVTDKHADTLARILHQMAYLEESPYASTAVKHIFETCVNDVLMRSQPKELYCHGVFDGWGCWNITKAGEVAFQPCPSFVPGFSPDRLAYKFCQKDGSWFQHPVTNKTWSNYTTCVDREDLKFRQRINNLYIGGYSVSVVALILSLIIFFYFKSLRCTRVTIHKNLFISFVVNNIMWIIWYIEVVQRPQVVLENGPACQVLHVIVRYFLVCNYLWMFCEGLYLHTLLVVAFVAEKKIMTWFYVLGWGTPMILIIVYTAVRSYQSRDTNFCWIEDSHYEWILSGPVCISMLLNFVFLINIVRVLVTKLRAVNSTDSHQIRKAVRATLILIPLLGLHYFVTPFRPEPRSPGEAVYEPISAIVTSFQGLSVAILFCFFNGEVMNILRRFVRQHLNVYHFDTPVQL</sequence>
<gene>
    <name evidence="18 19" type="primary">LOC106465312</name>
</gene>
<keyword evidence="7" id="KW-0297">G-protein coupled receptor</keyword>
<feature type="transmembrane region" description="Helical" evidence="13">
    <location>
        <begin position="370"/>
        <end position="389"/>
    </location>
</feature>
<evidence type="ECO:0000256" key="3">
    <source>
        <dbReference type="ARBA" id="ARBA00022475"/>
    </source>
</evidence>
<evidence type="ECO:0000259" key="16">
    <source>
        <dbReference type="PROSITE" id="PS50261"/>
    </source>
</evidence>
<evidence type="ECO:0000256" key="12">
    <source>
        <dbReference type="ARBA" id="ARBA00023224"/>
    </source>
</evidence>
<dbReference type="PANTHER" id="PTHR45620">
    <property type="entry name" value="PDF RECEPTOR-LIKE PROTEIN-RELATED"/>
    <property type="match status" value="1"/>
</dbReference>
<reference evidence="18 19" key="1">
    <citation type="submission" date="2025-05" db="UniProtKB">
        <authorList>
            <consortium name="RefSeq"/>
        </authorList>
    </citation>
    <scope>IDENTIFICATION</scope>
    <source>
        <tissue evidence="18 19">Muscle</tissue>
    </source>
</reference>
<dbReference type="InterPro" id="IPR017981">
    <property type="entry name" value="GPCR_2-like_7TM"/>
</dbReference>
<proteinExistence type="inferred from homology"/>
<evidence type="ECO:0000256" key="1">
    <source>
        <dbReference type="ARBA" id="ARBA00004651"/>
    </source>
</evidence>
<dbReference type="GeneID" id="106465312"/>
<dbReference type="InterPro" id="IPR036445">
    <property type="entry name" value="GPCR_2_extracell_dom_sf"/>
</dbReference>
<dbReference type="PANTHER" id="PTHR45620:SF32">
    <property type="entry name" value="DIURETIC HORMONE 31 RECEPTOR, ISOFORM C"/>
    <property type="match status" value="1"/>
</dbReference>
<evidence type="ECO:0000256" key="5">
    <source>
        <dbReference type="ARBA" id="ARBA00022729"/>
    </source>
</evidence>
<evidence type="ECO:0000256" key="11">
    <source>
        <dbReference type="ARBA" id="ARBA00023180"/>
    </source>
</evidence>
<keyword evidence="11" id="KW-0325">Glycoprotein</keyword>
<dbReference type="SUPFAM" id="SSF111418">
    <property type="entry name" value="Hormone receptor domain"/>
    <property type="match status" value="2"/>
</dbReference>
<evidence type="ECO:0000256" key="9">
    <source>
        <dbReference type="ARBA" id="ARBA00023157"/>
    </source>
</evidence>
<dbReference type="InterPro" id="IPR050332">
    <property type="entry name" value="GPCR_2"/>
</dbReference>
<evidence type="ECO:0000259" key="15">
    <source>
        <dbReference type="PROSITE" id="PS50227"/>
    </source>
</evidence>
<dbReference type="PROSITE" id="PS50227">
    <property type="entry name" value="G_PROTEIN_RECEP_F2_3"/>
    <property type="match status" value="2"/>
</dbReference>
<dbReference type="RefSeq" id="XP_022248890.1">
    <property type="nucleotide sequence ID" value="XM_022393182.1"/>
</dbReference>
<feature type="domain" description="G-protein coupled receptors family 2 profile 1" evidence="15">
    <location>
        <begin position="54"/>
        <end position="132"/>
    </location>
</feature>
<feature type="transmembrane region" description="Helical" evidence="13">
    <location>
        <begin position="451"/>
        <end position="468"/>
    </location>
</feature>
<keyword evidence="9" id="KW-1015">Disulfide bond</keyword>
<protein>
    <submittedName>
        <fullName evidence="18 19">Calcitonin gene-related peptide type 1 receptor-like</fullName>
    </submittedName>
</protein>
<feature type="signal peptide" evidence="14">
    <location>
        <begin position="1"/>
        <end position="19"/>
    </location>
</feature>
<keyword evidence="8 13" id="KW-0472">Membrane</keyword>
<evidence type="ECO:0000256" key="7">
    <source>
        <dbReference type="ARBA" id="ARBA00023040"/>
    </source>
</evidence>
<evidence type="ECO:0000256" key="10">
    <source>
        <dbReference type="ARBA" id="ARBA00023170"/>
    </source>
</evidence>
<dbReference type="InterPro" id="IPR003287">
    <property type="entry name" value="GPCR_2_calcitonin_rcpt_fam"/>
</dbReference>
<comment type="subcellular location">
    <subcellularLocation>
        <location evidence="1">Cell membrane</location>
        <topology evidence="1">Multi-pass membrane protein</topology>
    </subcellularLocation>
</comment>
<keyword evidence="10" id="KW-0675">Receptor</keyword>
<feature type="chain" id="PRO_5045023209" evidence="14">
    <location>
        <begin position="20"/>
        <end position="532"/>
    </location>
</feature>
<evidence type="ECO:0000256" key="4">
    <source>
        <dbReference type="ARBA" id="ARBA00022692"/>
    </source>
</evidence>
<keyword evidence="3" id="KW-1003">Cell membrane</keyword>
<dbReference type="Gene3D" id="4.10.1240.10">
    <property type="entry name" value="GPCR, family 2, extracellular hormone receptor domain"/>
    <property type="match status" value="2"/>
</dbReference>
<dbReference type="RefSeq" id="XP_022248891.1">
    <property type="nucleotide sequence ID" value="XM_022393183.1"/>
</dbReference>
<keyword evidence="5 14" id="KW-0732">Signal</keyword>
<feature type="transmembrane region" description="Helical" evidence="13">
    <location>
        <begin position="294"/>
        <end position="312"/>
    </location>
</feature>
<accession>A0ABM1SZ35</accession>
<dbReference type="InterPro" id="IPR017983">
    <property type="entry name" value="GPCR_2_secretin-like_CS"/>
</dbReference>
<dbReference type="Gene3D" id="1.20.1070.10">
    <property type="entry name" value="Rhodopsin 7-helix transmembrane proteins"/>
    <property type="match status" value="1"/>
</dbReference>
<feature type="transmembrane region" description="Helical" evidence="13">
    <location>
        <begin position="260"/>
        <end position="282"/>
    </location>
</feature>
<name>A0ABM1SZ35_LIMPO</name>
<dbReference type="CDD" id="cd15260">
    <property type="entry name" value="7tmB1_NPR_B4_insect-like"/>
    <property type="match status" value="1"/>
</dbReference>
<dbReference type="PROSITE" id="PS50261">
    <property type="entry name" value="G_PROTEIN_RECEP_F2_4"/>
    <property type="match status" value="1"/>
</dbReference>
<feature type="transmembrane region" description="Helical" evidence="13">
    <location>
        <begin position="343"/>
        <end position="363"/>
    </location>
</feature>
<feature type="transmembrane region" description="Helical" evidence="13">
    <location>
        <begin position="488"/>
        <end position="505"/>
    </location>
</feature>
<feature type="domain" description="G-protein coupled receptors family 2 profile 2" evidence="16">
    <location>
        <begin position="257"/>
        <end position="506"/>
    </location>
</feature>
<dbReference type="InterPro" id="IPR000832">
    <property type="entry name" value="GPCR_2_secretin-like"/>
</dbReference>
<dbReference type="InterPro" id="IPR001879">
    <property type="entry name" value="GPCR_2_extracellular_dom"/>
</dbReference>
<dbReference type="Proteomes" id="UP000694941">
    <property type="component" value="Unplaced"/>
</dbReference>
<evidence type="ECO:0000256" key="6">
    <source>
        <dbReference type="ARBA" id="ARBA00022989"/>
    </source>
</evidence>
<comment type="similarity">
    <text evidence="2">Belongs to the G-protein coupled receptor 2 family.</text>
</comment>
<dbReference type="PROSITE" id="PS00649">
    <property type="entry name" value="G_PROTEIN_RECEP_F2_1"/>
    <property type="match status" value="1"/>
</dbReference>
<evidence type="ECO:0000256" key="13">
    <source>
        <dbReference type="SAM" id="Phobius"/>
    </source>
</evidence>
<dbReference type="PRINTS" id="PR00249">
    <property type="entry name" value="GPCRSECRETIN"/>
</dbReference>
<evidence type="ECO:0000313" key="18">
    <source>
        <dbReference type="RefSeq" id="XP_022248890.1"/>
    </source>
</evidence>
<dbReference type="SMART" id="SM00008">
    <property type="entry name" value="HormR"/>
    <property type="match status" value="2"/>
</dbReference>
<feature type="domain" description="G-protein coupled receptors family 2 profile 1" evidence="15">
    <location>
        <begin position="167"/>
        <end position="249"/>
    </location>
</feature>
<keyword evidence="4 13" id="KW-0812">Transmembrane</keyword>
<evidence type="ECO:0000256" key="8">
    <source>
        <dbReference type="ARBA" id="ARBA00023136"/>
    </source>
</evidence>
<dbReference type="Pfam" id="PF00002">
    <property type="entry name" value="7tm_2"/>
    <property type="match status" value="1"/>
</dbReference>